<evidence type="ECO:0000313" key="2">
    <source>
        <dbReference type="Proteomes" id="UP000285190"/>
    </source>
</evidence>
<dbReference type="AlphaFoldDB" id="A0A418X5Q3"/>
<name>A0A418X5Q3_9BURK</name>
<reference evidence="1 2" key="1">
    <citation type="submission" date="2018-09" db="EMBL/GenBank/DDBJ databases">
        <authorList>
            <person name="Zhu H."/>
        </authorList>
    </citation>
    <scope>NUCLEOTIDE SEQUENCE [LARGE SCALE GENOMIC DNA]</scope>
    <source>
        <strain evidence="1 2">K2R10-39</strain>
    </source>
</reference>
<keyword evidence="2" id="KW-1185">Reference proteome</keyword>
<dbReference type="OrthoDB" id="8724207at2"/>
<accession>A0A418X5Q3</accession>
<sequence>MSQTSSPADGRFLQDGDHVARILVVKQPDDTYEAQVYVRLTREPEIAETYIPAGIYETEALAWEAAEQRAKRAFEEHEF</sequence>
<proteinExistence type="predicted"/>
<dbReference type="Proteomes" id="UP000285190">
    <property type="component" value="Unassembled WGS sequence"/>
</dbReference>
<evidence type="ECO:0000313" key="1">
    <source>
        <dbReference type="EMBL" id="RJG07814.1"/>
    </source>
</evidence>
<protein>
    <submittedName>
        <fullName evidence="1">Uncharacterized protein</fullName>
    </submittedName>
</protein>
<comment type="caution">
    <text evidence="1">The sequence shown here is derived from an EMBL/GenBank/DDBJ whole genome shotgun (WGS) entry which is preliminary data.</text>
</comment>
<gene>
    <name evidence="1" type="ORF">D3870_03655</name>
</gene>
<dbReference type="EMBL" id="QYUN01000002">
    <property type="protein sequence ID" value="RJG07814.1"/>
    <property type="molecule type" value="Genomic_DNA"/>
</dbReference>
<organism evidence="1 2">
    <name type="scientific">Noviherbaspirillum cavernae</name>
    <dbReference type="NCBI Taxonomy" id="2320862"/>
    <lineage>
        <taxon>Bacteria</taxon>
        <taxon>Pseudomonadati</taxon>
        <taxon>Pseudomonadota</taxon>
        <taxon>Betaproteobacteria</taxon>
        <taxon>Burkholderiales</taxon>
        <taxon>Oxalobacteraceae</taxon>
        <taxon>Noviherbaspirillum</taxon>
    </lineage>
</organism>